<reference evidence="1 2" key="1">
    <citation type="journal article" date="2019" name="Sci. Rep.">
        <title>Sulfobacillus thermotolerans: new insights into resistance and metabolic capacities of acidophilic chemolithotrophs.</title>
        <authorList>
            <person name="Panyushkina A.E."/>
            <person name="Babenko V.V."/>
            <person name="Nikitina A.S."/>
            <person name="Selezneva O.V."/>
            <person name="Tsaplina I.A."/>
            <person name="Letarova M.A."/>
            <person name="Kostryukova E.S."/>
            <person name="Letarov A.V."/>
        </authorList>
    </citation>
    <scope>NUCLEOTIDE SEQUENCE [LARGE SCALE GENOMIC DNA]</scope>
    <source>
        <strain evidence="1 2">Kr1</strain>
    </source>
</reference>
<protein>
    <submittedName>
        <fullName evidence="1">Uncharacterized protein</fullName>
    </submittedName>
</protein>
<organism evidence="1 2">
    <name type="scientific">Sulfobacillus thermotolerans</name>
    <dbReference type="NCBI Taxonomy" id="338644"/>
    <lineage>
        <taxon>Bacteria</taxon>
        <taxon>Bacillati</taxon>
        <taxon>Bacillota</taxon>
        <taxon>Clostridia</taxon>
        <taxon>Eubacteriales</taxon>
        <taxon>Clostridiales Family XVII. Incertae Sedis</taxon>
        <taxon>Sulfobacillus</taxon>
    </lineage>
</organism>
<keyword evidence="2" id="KW-1185">Reference proteome</keyword>
<accession>A0ABM6RR64</accession>
<evidence type="ECO:0000313" key="2">
    <source>
        <dbReference type="Proteomes" id="UP000325292"/>
    </source>
</evidence>
<name>A0ABM6RR64_9FIRM</name>
<gene>
    <name evidence="1" type="ORF">BXT84_08010</name>
</gene>
<dbReference type="EMBL" id="CP019454">
    <property type="protein sequence ID" value="AUW93895.1"/>
    <property type="molecule type" value="Genomic_DNA"/>
</dbReference>
<sequence length="73" mass="8218">MSITHAEARVGIDARNGQQRWAPRLIVVVHWGEKSGPYGRMYCPLAALILEMQKGGHGKRQRHAVTQQVKRGE</sequence>
<dbReference type="Proteomes" id="UP000325292">
    <property type="component" value="Chromosome"/>
</dbReference>
<evidence type="ECO:0000313" key="1">
    <source>
        <dbReference type="EMBL" id="AUW93895.1"/>
    </source>
</evidence>
<proteinExistence type="predicted"/>